<dbReference type="InterPro" id="IPR044588">
    <property type="entry name" value="EREX-like"/>
</dbReference>
<gene>
    <name evidence="2" type="ORF">F2Q69_00003538</name>
</gene>
<comment type="caution">
    <text evidence="2">The sequence shown here is derived from an EMBL/GenBank/DDBJ whole genome shotgun (WGS) entry which is preliminary data.</text>
</comment>
<name>A0A8S9P0D3_BRACR</name>
<protein>
    <submittedName>
        <fullName evidence="2">Uncharacterized protein</fullName>
    </submittedName>
</protein>
<feature type="coiled-coil region" evidence="1">
    <location>
        <begin position="64"/>
        <end position="98"/>
    </location>
</feature>
<dbReference type="PANTHER" id="PTHR46856:SF3">
    <property type="entry name" value="PX DOMAIN-CONTAINING PROTEIN EREX"/>
    <property type="match status" value="1"/>
</dbReference>
<evidence type="ECO:0000313" key="3">
    <source>
        <dbReference type="Proteomes" id="UP000712600"/>
    </source>
</evidence>
<dbReference type="AlphaFoldDB" id="A0A8S9P0D3"/>
<accession>A0A8S9P0D3</accession>
<sequence>MVNDLEVELETTRDICNASKEWRTQFRRKRKDSLKSSGIWKNFGSSAWRWNSTKGEKAHTETTNQSLVQENQMLLQQIDDLRDKFEDLRKEHEERSKAELMVLVKEVKSFRTSQSELKQELTRTMKEKLEMDTQLLSEEVGKPKLATSEEQGGTDDVVRKMLTEVLIDNARLRKQINYVLRCSWFGHGTSFRESETEDQDQEGSVDLARTVLSKILEK</sequence>
<dbReference type="GO" id="GO:0015031">
    <property type="term" value="P:protein transport"/>
    <property type="evidence" value="ECO:0007669"/>
    <property type="project" value="InterPro"/>
</dbReference>
<reference evidence="2" key="1">
    <citation type="submission" date="2019-12" db="EMBL/GenBank/DDBJ databases">
        <title>Genome sequencing and annotation of Brassica cretica.</title>
        <authorList>
            <person name="Studholme D.J."/>
            <person name="Sarris P."/>
        </authorList>
    </citation>
    <scope>NUCLEOTIDE SEQUENCE</scope>
    <source>
        <strain evidence="2">PFS-109/04</strain>
        <tissue evidence="2">Leaf</tissue>
    </source>
</reference>
<keyword evidence="1" id="KW-0175">Coiled coil</keyword>
<dbReference type="Proteomes" id="UP000712600">
    <property type="component" value="Unassembled WGS sequence"/>
</dbReference>
<dbReference type="EMBL" id="QGKX02001521">
    <property type="protein sequence ID" value="KAF3506992.1"/>
    <property type="molecule type" value="Genomic_DNA"/>
</dbReference>
<evidence type="ECO:0000313" key="2">
    <source>
        <dbReference type="EMBL" id="KAF3506992.1"/>
    </source>
</evidence>
<proteinExistence type="predicted"/>
<evidence type="ECO:0000256" key="1">
    <source>
        <dbReference type="SAM" id="Coils"/>
    </source>
</evidence>
<dbReference type="PANTHER" id="PTHR46856">
    <property type="entry name" value="PX DOMAIN-CONTAINING PROTEIN EREL1-RELATED"/>
    <property type="match status" value="1"/>
</dbReference>
<organism evidence="2 3">
    <name type="scientific">Brassica cretica</name>
    <name type="common">Mustard</name>
    <dbReference type="NCBI Taxonomy" id="69181"/>
    <lineage>
        <taxon>Eukaryota</taxon>
        <taxon>Viridiplantae</taxon>
        <taxon>Streptophyta</taxon>
        <taxon>Embryophyta</taxon>
        <taxon>Tracheophyta</taxon>
        <taxon>Spermatophyta</taxon>
        <taxon>Magnoliopsida</taxon>
        <taxon>eudicotyledons</taxon>
        <taxon>Gunneridae</taxon>
        <taxon>Pentapetalae</taxon>
        <taxon>rosids</taxon>
        <taxon>malvids</taxon>
        <taxon>Brassicales</taxon>
        <taxon>Brassicaceae</taxon>
        <taxon>Brassiceae</taxon>
        <taxon>Brassica</taxon>
    </lineage>
</organism>